<evidence type="ECO:0000313" key="2">
    <source>
        <dbReference type="Proteomes" id="UP000887159"/>
    </source>
</evidence>
<dbReference type="Proteomes" id="UP000887159">
    <property type="component" value="Unassembled WGS sequence"/>
</dbReference>
<sequence>MSTVRYSEAYAGPSRTKDLDCSQRVWFFSMITLVNIFPASHTRNWPSSRRSTLSIHSTARTGHPMIIKYFVPEKTSKREALHLGRRIQEHCEGLGLVTATGILGTRKPSVR</sequence>
<keyword evidence="2" id="KW-1185">Reference proteome</keyword>
<proteinExistence type="predicted"/>
<dbReference type="AlphaFoldDB" id="A0A8X6VW43"/>
<accession>A0A8X6VW43</accession>
<organism evidence="1 2">
    <name type="scientific">Trichonephila clavipes</name>
    <name type="common">Golden silk orbweaver</name>
    <name type="synonym">Nephila clavipes</name>
    <dbReference type="NCBI Taxonomy" id="2585209"/>
    <lineage>
        <taxon>Eukaryota</taxon>
        <taxon>Metazoa</taxon>
        <taxon>Ecdysozoa</taxon>
        <taxon>Arthropoda</taxon>
        <taxon>Chelicerata</taxon>
        <taxon>Arachnida</taxon>
        <taxon>Araneae</taxon>
        <taxon>Araneomorphae</taxon>
        <taxon>Entelegynae</taxon>
        <taxon>Araneoidea</taxon>
        <taxon>Nephilidae</taxon>
        <taxon>Trichonephila</taxon>
    </lineage>
</organism>
<dbReference type="EMBL" id="BMAU01021364">
    <property type="protein sequence ID" value="GFY23633.1"/>
    <property type="molecule type" value="Genomic_DNA"/>
</dbReference>
<evidence type="ECO:0000313" key="1">
    <source>
        <dbReference type="EMBL" id="GFY23633.1"/>
    </source>
</evidence>
<gene>
    <name evidence="1" type="ORF">TNCV_1039321</name>
</gene>
<reference evidence="1" key="1">
    <citation type="submission" date="2020-08" db="EMBL/GenBank/DDBJ databases">
        <title>Multicomponent nature underlies the extraordinary mechanical properties of spider dragline silk.</title>
        <authorList>
            <person name="Kono N."/>
            <person name="Nakamura H."/>
            <person name="Mori M."/>
            <person name="Yoshida Y."/>
            <person name="Ohtoshi R."/>
            <person name="Malay A.D."/>
            <person name="Moran D.A.P."/>
            <person name="Tomita M."/>
            <person name="Numata K."/>
            <person name="Arakawa K."/>
        </authorList>
    </citation>
    <scope>NUCLEOTIDE SEQUENCE</scope>
</reference>
<comment type="caution">
    <text evidence="1">The sequence shown here is derived from an EMBL/GenBank/DDBJ whole genome shotgun (WGS) entry which is preliminary data.</text>
</comment>
<protein>
    <submittedName>
        <fullName evidence="1">Uncharacterized protein</fullName>
    </submittedName>
</protein>
<name>A0A8X6VW43_TRICX</name>